<dbReference type="PROSITE" id="PS51186">
    <property type="entry name" value="GNAT"/>
    <property type="match status" value="1"/>
</dbReference>
<name>A0A386ZLR5_9NOCA</name>
<dbReference type="OrthoDB" id="9797989at2"/>
<dbReference type="EMBL" id="CP032568">
    <property type="protein sequence ID" value="AYF78243.1"/>
    <property type="molecule type" value="Genomic_DNA"/>
</dbReference>
<proteinExistence type="predicted"/>
<dbReference type="KEGG" id="nyu:D7D52_35400"/>
<sequence length="170" mass="18552">MPLLTPPTVTLHAAWLEAHDEWGPGLHEDGFGLHASDDVDSPTGFATWVATLTAAPTTTNPCTYYWITDGPRVLGGIALRHHPTEYGHIGYGIRPTARRQGIATWALAAILPHARALGLPHVLLVCEPHNLPSIRTIERNGGIPDPTTPPDLRRYRINLRPRSSATLPHP</sequence>
<dbReference type="CDD" id="cd04301">
    <property type="entry name" value="NAT_SF"/>
    <property type="match status" value="1"/>
</dbReference>
<dbReference type="InterPro" id="IPR016181">
    <property type="entry name" value="Acyl_CoA_acyltransferase"/>
</dbReference>
<evidence type="ECO:0000259" key="1">
    <source>
        <dbReference type="PROSITE" id="PS51186"/>
    </source>
</evidence>
<reference evidence="2 3" key="1">
    <citation type="submission" date="2018-09" db="EMBL/GenBank/DDBJ databases">
        <title>Nocardia yunnanensis sp. nov., an actinomycete isolated from a soil sample.</title>
        <authorList>
            <person name="Zhang J."/>
        </authorList>
    </citation>
    <scope>NUCLEOTIDE SEQUENCE [LARGE SCALE GENOMIC DNA]</scope>
    <source>
        <strain evidence="2 3">CFHS0054</strain>
    </source>
</reference>
<gene>
    <name evidence="2" type="ORF">D7D52_35400</name>
</gene>
<dbReference type="PANTHER" id="PTHR39173:SF1">
    <property type="entry name" value="ACETYLTRANSFERASE"/>
    <property type="match status" value="1"/>
</dbReference>
<dbReference type="PANTHER" id="PTHR39173">
    <property type="entry name" value="ACETYLTRANSFERASE"/>
    <property type="match status" value="1"/>
</dbReference>
<dbReference type="Proteomes" id="UP000267164">
    <property type="component" value="Chromosome"/>
</dbReference>
<keyword evidence="2" id="KW-0808">Transferase</keyword>
<dbReference type="InterPro" id="IPR000182">
    <property type="entry name" value="GNAT_dom"/>
</dbReference>
<keyword evidence="3" id="KW-1185">Reference proteome</keyword>
<dbReference type="Gene3D" id="3.40.630.30">
    <property type="match status" value="1"/>
</dbReference>
<dbReference type="GO" id="GO:0016747">
    <property type="term" value="F:acyltransferase activity, transferring groups other than amino-acyl groups"/>
    <property type="evidence" value="ECO:0007669"/>
    <property type="project" value="InterPro"/>
</dbReference>
<feature type="domain" description="N-acetyltransferase" evidence="1">
    <location>
        <begin position="2"/>
        <end position="160"/>
    </location>
</feature>
<organism evidence="2 3">
    <name type="scientific">Nocardia yunnanensis</name>
    <dbReference type="NCBI Taxonomy" id="2382165"/>
    <lineage>
        <taxon>Bacteria</taxon>
        <taxon>Bacillati</taxon>
        <taxon>Actinomycetota</taxon>
        <taxon>Actinomycetes</taxon>
        <taxon>Mycobacteriales</taxon>
        <taxon>Nocardiaceae</taxon>
        <taxon>Nocardia</taxon>
    </lineage>
</organism>
<accession>A0A386ZLR5</accession>
<dbReference type="SUPFAM" id="SSF55729">
    <property type="entry name" value="Acyl-CoA N-acyltransferases (Nat)"/>
    <property type="match status" value="1"/>
</dbReference>
<dbReference type="Pfam" id="PF13302">
    <property type="entry name" value="Acetyltransf_3"/>
    <property type="match status" value="1"/>
</dbReference>
<dbReference type="RefSeq" id="WP_120743326.1">
    <property type="nucleotide sequence ID" value="NZ_CP032568.1"/>
</dbReference>
<evidence type="ECO:0000313" key="3">
    <source>
        <dbReference type="Proteomes" id="UP000267164"/>
    </source>
</evidence>
<protein>
    <submittedName>
        <fullName evidence="2">GNAT family N-acetyltransferase</fullName>
    </submittedName>
</protein>
<dbReference type="AlphaFoldDB" id="A0A386ZLR5"/>
<evidence type="ECO:0000313" key="2">
    <source>
        <dbReference type="EMBL" id="AYF78243.1"/>
    </source>
</evidence>